<dbReference type="PANTHER" id="PTHR33985:SF5">
    <property type="entry name" value="FASCICLIN-LIKE ARABINOGALACTAN FAMILY PROTEIN"/>
    <property type="match status" value="1"/>
</dbReference>
<accession>A0A2N9I1T6</accession>
<reference evidence="3" key="1">
    <citation type="submission" date="2018-02" db="EMBL/GenBank/DDBJ databases">
        <authorList>
            <person name="Cohen D.B."/>
            <person name="Kent A.D."/>
        </authorList>
    </citation>
    <scope>NUCLEOTIDE SEQUENCE</scope>
</reference>
<evidence type="ECO:0000313" key="3">
    <source>
        <dbReference type="EMBL" id="SPD18388.1"/>
    </source>
</evidence>
<dbReference type="InterPro" id="IPR052806">
    <property type="entry name" value="Fasciclin-like_AGP"/>
</dbReference>
<feature type="domain" description="FAS1" evidence="2">
    <location>
        <begin position="6"/>
        <end position="75"/>
    </location>
</feature>
<gene>
    <name evidence="3" type="ORF">FSB_LOCUS46270</name>
</gene>
<name>A0A2N9I1T6_FAGSY</name>
<dbReference type="PANTHER" id="PTHR33985">
    <property type="entry name" value="OS02G0491300 PROTEIN-RELATED"/>
    <property type="match status" value="1"/>
</dbReference>
<evidence type="ECO:0000259" key="2">
    <source>
        <dbReference type="Pfam" id="PF02469"/>
    </source>
</evidence>
<comment type="similarity">
    <text evidence="1">Belongs to the fasciclin-like AGP family.</text>
</comment>
<dbReference type="InterPro" id="IPR036378">
    <property type="entry name" value="FAS1_dom_sf"/>
</dbReference>
<organism evidence="3">
    <name type="scientific">Fagus sylvatica</name>
    <name type="common">Beechnut</name>
    <dbReference type="NCBI Taxonomy" id="28930"/>
    <lineage>
        <taxon>Eukaryota</taxon>
        <taxon>Viridiplantae</taxon>
        <taxon>Streptophyta</taxon>
        <taxon>Embryophyta</taxon>
        <taxon>Tracheophyta</taxon>
        <taxon>Spermatophyta</taxon>
        <taxon>Magnoliopsida</taxon>
        <taxon>eudicotyledons</taxon>
        <taxon>Gunneridae</taxon>
        <taxon>Pentapetalae</taxon>
        <taxon>rosids</taxon>
        <taxon>fabids</taxon>
        <taxon>Fagales</taxon>
        <taxon>Fagaceae</taxon>
        <taxon>Fagus</taxon>
    </lineage>
</organism>
<dbReference type="Gene3D" id="2.30.180.10">
    <property type="entry name" value="FAS1 domain"/>
    <property type="match status" value="1"/>
</dbReference>
<dbReference type="InterPro" id="IPR000782">
    <property type="entry name" value="FAS1_domain"/>
</dbReference>
<sequence>MDLLSLRYHMILQRFTFSELQHLNANTRLATLLTAKSILITNTSASNFTLDDSPITQPDVYTTNAVTVHGIKTLLDYNIYGNDDGLKVSLPIP</sequence>
<protein>
    <recommendedName>
        <fullName evidence="2">FAS1 domain-containing protein</fullName>
    </recommendedName>
</protein>
<dbReference type="AlphaFoldDB" id="A0A2N9I1T6"/>
<proteinExistence type="inferred from homology"/>
<dbReference type="EMBL" id="OIVN01004617">
    <property type="protein sequence ID" value="SPD18388.1"/>
    <property type="molecule type" value="Genomic_DNA"/>
</dbReference>
<dbReference type="SUPFAM" id="SSF82153">
    <property type="entry name" value="FAS1 domain"/>
    <property type="match status" value="1"/>
</dbReference>
<evidence type="ECO:0000256" key="1">
    <source>
        <dbReference type="ARBA" id="ARBA00007843"/>
    </source>
</evidence>
<dbReference type="Pfam" id="PF02469">
    <property type="entry name" value="Fasciclin"/>
    <property type="match status" value="1"/>
</dbReference>